<accession>A0ABS7FFD8</accession>
<evidence type="ECO:0000313" key="3">
    <source>
        <dbReference type="EMBL" id="MBW8288727.1"/>
    </source>
</evidence>
<comment type="caution">
    <text evidence="3">The sequence shown here is derived from an EMBL/GenBank/DDBJ whole genome shotgun (WGS) entry which is preliminary data.</text>
</comment>
<feature type="chain" id="PRO_5047527678" evidence="1">
    <location>
        <begin position="21"/>
        <end position="137"/>
    </location>
</feature>
<dbReference type="GeneID" id="89686318"/>
<reference evidence="3 4" key="1">
    <citation type="submission" date="2021-05" db="EMBL/GenBank/DDBJ databases">
        <title>Draft Whole Genome Sequencing Of Biosensor Chromobacterium violaceum Strain CV026 Reveals A Regulatory RNA In Chromobacterium violaceum Phenotype Regulatory Network.</title>
        <authorList>
            <person name="Hong K.W."/>
            <person name="Chan K.G."/>
            <person name="Chang C.-Y."/>
        </authorList>
    </citation>
    <scope>NUCLEOTIDE SEQUENCE [LARGE SCALE GENOMIC DNA]</scope>
    <source>
        <strain evidence="3 4">ATCC 31532</strain>
    </source>
</reference>
<dbReference type="Gene3D" id="3.55.50.70">
    <property type="match status" value="1"/>
</dbReference>
<feature type="domain" description="Toxin co-regulated pilus biosynthesis protein Q C-terminal" evidence="2">
    <location>
        <begin position="64"/>
        <end position="133"/>
    </location>
</feature>
<evidence type="ECO:0000313" key="4">
    <source>
        <dbReference type="Proteomes" id="UP000711178"/>
    </source>
</evidence>
<proteinExistence type="predicted"/>
<organism evidence="3 4">
    <name type="scientific">Chromobacterium subtsugae</name>
    <dbReference type="NCBI Taxonomy" id="251747"/>
    <lineage>
        <taxon>Bacteria</taxon>
        <taxon>Pseudomonadati</taxon>
        <taxon>Pseudomonadota</taxon>
        <taxon>Betaproteobacteria</taxon>
        <taxon>Neisseriales</taxon>
        <taxon>Chromobacteriaceae</taxon>
        <taxon>Chromobacterium</taxon>
    </lineage>
</organism>
<dbReference type="EMBL" id="JAHDTB010000011">
    <property type="protein sequence ID" value="MBW8288727.1"/>
    <property type="molecule type" value="Genomic_DNA"/>
</dbReference>
<keyword evidence="4" id="KW-1185">Reference proteome</keyword>
<feature type="signal peptide" evidence="1">
    <location>
        <begin position="1"/>
        <end position="20"/>
    </location>
</feature>
<dbReference type="InterPro" id="IPR018927">
    <property type="entry name" value="Pilus_synth_Q_C"/>
</dbReference>
<dbReference type="Pfam" id="PF10671">
    <property type="entry name" value="TcpQ"/>
    <property type="match status" value="1"/>
</dbReference>
<name>A0ABS7FFD8_9NEIS</name>
<sequence>MKQKTLIAASLLMCALHAEAGFLYLDNDSAKDGGASETAGPAADGRAIEFGQGRGVLKLVPGKGRISAALRDYARANGWELAWEMERDFPIDYPATFSGTFLEVMEQVAKSLQNSDTPIRIKVYEANKVIRVIHATR</sequence>
<evidence type="ECO:0000259" key="2">
    <source>
        <dbReference type="Pfam" id="PF10671"/>
    </source>
</evidence>
<protein>
    <submittedName>
        <fullName evidence="3">TcpQ domain-containing protein</fullName>
    </submittedName>
</protein>
<dbReference type="Proteomes" id="UP000711178">
    <property type="component" value="Unassembled WGS sequence"/>
</dbReference>
<dbReference type="RefSeq" id="WP_052258376.1">
    <property type="nucleotide sequence ID" value="NZ_CP142381.1"/>
</dbReference>
<evidence type="ECO:0000256" key="1">
    <source>
        <dbReference type="SAM" id="SignalP"/>
    </source>
</evidence>
<keyword evidence="1" id="KW-0732">Signal</keyword>
<gene>
    <name evidence="3" type="ORF">KIF53_13915</name>
</gene>